<dbReference type="InterPro" id="IPR003439">
    <property type="entry name" value="ABC_transporter-like_ATP-bd"/>
</dbReference>
<dbReference type="Proteomes" id="UP000305675">
    <property type="component" value="Unassembled WGS sequence"/>
</dbReference>
<dbReference type="PANTHER" id="PTHR42794">
    <property type="entry name" value="HEMIN IMPORT ATP-BINDING PROTEIN HMUV"/>
    <property type="match status" value="1"/>
</dbReference>
<dbReference type="OrthoDB" id="5292475at2"/>
<dbReference type="GO" id="GO:0016887">
    <property type="term" value="F:ATP hydrolysis activity"/>
    <property type="evidence" value="ECO:0007669"/>
    <property type="project" value="InterPro"/>
</dbReference>
<accession>A0A4U1BRX3</accession>
<protein>
    <submittedName>
        <fullName evidence="4">ABC transporter ATP-binding protein</fullName>
    </submittedName>
</protein>
<dbReference type="SMART" id="SM00382">
    <property type="entry name" value="AAA"/>
    <property type="match status" value="1"/>
</dbReference>
<evidence type="ECO:0000313" key="5">
    <source>
        <dbReference type="Proteomes" id="UP000305675"/>
    </source>
</evidence>
<name>A0A4U1BRX3_9GAMM</name>
<dbReference type="InterPro" id="IPR027417">
    <property type="entry name" value="P-loop_NTPase"/>
</dbReference>
<gene>
    <name evidence="4" type="ORF">FCL42_07550</name>
</gene>
<dbReference type="Gene3D" id="3.40.50.300">
    <property type="entry name" value="P-loop containing nucleotide triphosphate hydrolases"/>
    <property type="match status" value="1"/>
</dbReference>
<feature type="domain" description="ABC transporter" evidence="3">
    <location>
        <begin position="11"/>
        <end position="236"/>
    </location>
</feature>
<comment type="caution">
    <text evidence="4">The sequence shown here is derived from an EMBL/GenBank/DDBJ whole genome shotgun (WGS) entry which is preliminary data.</text>
</comment>
<keyword evidence="1" id="KW-0547">Nucleotide-binding</keyword>
<dbReference type="RefSeq" id="WP_136862791.1">
    <property type="nucleotide sequence ID" value="NZ_SWCJ01000004.1"/>
</dbReference>
<evidence type="ECO:0000313" key="4">
    <source>
        <dbReference type="EMBL" id="TKB56062.1"/>
    </source>
</evidence>
<organism evidence="4 5">
    <name type="scientific">Ferrimonas aestuarii</name>
    <dbReference type="NCBI Taxonomy" id="2569539"/>
    <lineage>
        <taxon>Bacteria</taxon>
        <taxon>Pseudomonadati</taxon>
        <taxon>Pseudomonadota</taxon>
        <taxon>Gammaproteobacteria</taxon>
        <taxon>Alteromonadales</taxon>
        <taxon>Ferrimonadaceae</taxon>
        <taxon>Ferrimonas</taxon>
    </lineage>
</organism>
<dbReference type="InterPro" id="IPR003593">
    <property type="entry name" value="AAA+_ATPase"/>
</dbReference>
<sequence length="261" mass="28119">MGKGHNDHSPLMIDGLQLAANGIHLATPLNLRLPQGQWLGILGPNGCGKTTLLKTLAGLLPAATGQLQWRCKSLLTLSARQRAEHLAIMVQHNGPCGGLTVEQVVALGNAPARRLDYARLQRVLAQCQLTPLAGRPLECLSGGQLQRTMMAQALFQDTQLLLLDEPANHLDIFHLHQLLGNLRQQPLTTIASFHDINLAAQYCDQLLLMAPGRVVACGTPEQVLTRDHLAQVFGVDAHISLGPHGCVQVTVMGLAPTKDIE</sequence>
<evidence type="ECO:0000256" key="2">
    <source>
        <dbReference type="ARBA" id="ARBA00022840"/>
    </source>
</evidence>
<dbReference type="CDD" id="cd03214">
    <property type="entry name" value="ABC_Iron-Siderophores_B12_Hemin"/>
    <property type="match status" value="1"/>
</dbReference>
<evidence type="ECO:0000256" key="1">
    <source>
        <dbReference type="ARBA" id="ARBA00022741"/>
    </source>
</evidence>
<dbReference type="PROSITE" id="PS50893">
    <property type="entry name" value="ABC_TRANSPORTER_2"/>
    <property type="match status" value="1"/>
</dbReference>
<evidence type="ECO:0000259" key="3">
    <source>
        <dbReference type="PROSITE" id="PS50893"/>
    </source>
</evidence>
<dbReference type="PANTHER" id="PTHR42794:SF2">
    <property type="entry name" value="ABC TRANSPORTER ATP-BINDING PROTEIN"/>
    <property type="match status" value="1"/>
</dbReference>
<keyword evidence="2 4" id="KW-0067">ATP-binding</keyword>
<keyword evidence="5" id="KW-1185">Reference proteome</keyword>
<dbReference type="SUPFAM" id="SSF52540">
    <property type="entry name" value="P-loop containing nucleoside triphosphate hydrolases"/>
    <property type="match status" value="1"/>
</dbReference>
<dbReference type="GO" id="GO:0005524">
    <property type="term" value="F:ATP binding"/>
    <property type="evidence" value="ECO:0007669"/>
    <property type="project" value="UniProtKB-KW"/>
</dbReference>
<proteinExistence type="predicted"/>
<dbReference type="Pfam" id="PF00005">
    <property type="entry name" value="ABC_tran"/>
    <property type="match status" value="1"/>
</dbReference>
<reference evidence="4 5" key="1">
    <citation type="submission" date="2019-04" db="EMBL/GenBank/DDBJ databases">
        <authorList>
            <person name="Hwang J.C."/>
        </authorList>
    </citation>
    <scope>NUCLEOTIDE SEQUENCE [LARGE SCALE GENOMIC DNA]</scope>
    <source>
        <strain evidence="4 5">IMCC35002</strain>
    </source>
</reference>
<dbReference type="AlphaFoldDB" id="A0A4U1BRX3"/>
<dbReference type="EMBL" id="SWCJ01000004">
    <property type="protein sequence ID" value="TKB56062.1"/>
    <property type="molecule type" value="Genomic_DNA"/>
</dbReference>